<reference evidence="3" key="1">
    <citation type="journal article" date="2023" name="Insect Mol. Biol.">
        <title>Genome sequencing provides insights into the evolution of gene families encoding plant cell wall-degrading enzymes in longhorned beetles.</title>
        <authorList>
            <person name="Shin N.R."/>
            <person name="Okamura Y."/>
            <person name="Kirsch R."/>
            <person name="Pauchet Y."/>
        </authorList>
    </citation>
    <scope>NUCLEOTIDE SEQUENCE</scope>
    <source>
        <strain evidence="3">MMC_N1</strain>
    </source>
</reference>
<feature type="region of interest" description="Disordered" evidence="1">
    <location>
        <begin position="577"/>
        <end position="607"/>
    </location>
</feature>
<feature type="region of interest" description="Disordered" evidence="1">
    <location>
        <begin position="666"/>
        <end position="685"/>
    </location>
</feature>
<feature type="region of interest" description="Disordered" evidence="1">
    <location>
        <begin position="343"/>
        <end position="377"/>
    </location>
</feature>
<feature type="compositionally biased region" description="Basic and acidic residues" evidence="1">
    <location>
        <begin position="1157"/>
        <end position="1166"/>
    </location>
</feature>
<feature type="region of interest" description="Disordered" evidence="1">
    <location>
        <begin position="1050"/>
        <end position="1098"/>
    </location>
</feature>
<feature type="region of interest" description="Disordered" evidence="1">
    <location>
        <begin position="974"/>
        <end position="1016"/>
    </location>
</feature>
<feature type="region of interest" description="Disordered" evidence="1">
    <location>
        <begin position="408"/>
        <end position="444"/>
    </location>
</feature>
<dbReference type="Pfam" id="PF15255">
    <property type="entry name" value="CAP-ZIP_m"/>
    <property type="match status" value="1"/>
</dbReference>
<dbReference type="Proteomes" id="UP001162164">
    <property type="component" value="Unassembled WGS sequence"/>
</dbReference>
<feature type="region of interest" description="Disordered" evidence="1">
    <location>
        <begin position="692"/>
        <end position="749"/>
    </location>
</feature>
<feature type="compositionally biased region" description="Basic and acidic residues" evidence="1">
    <location>
        <begin position="895"/>
        <end position="913"/>
    </location>
</feature>
<feature type="region of interest" description="Disordered" evidence="1">
    <location>
        <begin position="185"/>
        <end position="270"/>
    </location>
</feature>
<protein>
    <recommendedName>
        <fullName evidence="2">FAM21/CAPZIP domain-containing protein</fullName>
    </recommendedName>
</protein>
<dbReference type="EMBL" id="JAPWTJ010000403">
    <property type="protein sequence ID" value="KAJ8978797.1"/>
    <property type="molecule type" value="Genomic_DNA"/>
</dbReference>
<sequence length="1227" mass="136667">MSSKGSDQNWNRPWSMNEIIENAENWSLAGDVALLNTIKSYADNLLSKTLTISDSVDGLLNELDEVGLRLDITHNEFQSLRNTQFIESRVYEDDETLDVQETKEKEREYSEEEKQRVIREAVQEGLDIMDRYFEKYEVSISDSEEEAEEKSYVLKPKDLYADRPLPLVIGTDEWYKKWHVGLADSSSESESEKESESYSESDSEDHLPKDLMKGSETSSELDFPSQTGESRPMASSTFDQSTKQSDIFESDDSDEQVSLPVKTPTSNKNFAEQLAEKLGNVVSEREVAAEEVNKRPIQTSSSKKFGDLFSDEPPPIDDFEDTVLQKSVQSGLFSGGQGLFDDVDDKFSDHEPNLPKDVQVKNKTQVKQEAQSPENRGVSLSARDFLIAMIAAKTICLHLLARSNRRSRRFCKRTHRQPPLFNDEPPELETPDKQTEDTAKRKPFGGVSILGSANIFAEQKIKNILKSQPDIVKSDAKDTETEANMPRKVDLFQDDDDHKAAPKKISLFDEDDDLFKDDLFSKGISSKTNFNLFDDTEDIKEDLFARETVRKVDLFSEEDSASNINDDGKSKKADISLFNDEDQPEKEECSPIMEGEDQESKEAAGQAGHVTQIILEDDSSRGNIINSDIGERQVIGAETKSSDKNITSELFDDGHDKVDIVVDDLFGTNPTKSEPKSTPPDASIVTRRSEGVNLFGTTPPPDDDIWDTKSDNFSDGEDQFSYRFDSNAGGSSLFDNEPPFLGPDESSGIVRDHNITRVDTDDSSFYPYASSSRRLSSDIFSEQQSQDRLFVTNSKTESINVAPPQLDIIHEDPKVSYVDITPSGNLDDLDDSKEDSVFVKEPRLEPERPLSLFDSSDNDFENLFLAKAEIKSLPKLSGERLSLFDNTDDVLVDEIEKTAPTDAPSEKKDEFRPNKTVLDWEDDEGRLTSSTAKVQAVTDKPTDEHAGKRPISDSPLAVTTRRLRHNLNINVSALLPGRAPPRPKDLSKSHGGDVSREEENITTGAPYASSPPQAVSNVSAERAVSFDDDVDGVRVLHSITKDRVRIPIKRRPSTRRGRREAIGRSEIGATAGRDGNIASPLDVRAEKPSPENPSKEASETIKQLAIGLAVNVKPLELNSKLDGAEQIFAKGALKEKPKQTLFSSDDDSDGGLFAVPGKDEADREGKPVTTASKKALFNDSSSDDDFFSTTTKQRVQPTLVEKKKQMSTLRKLKNIETDDDPLSSLLK</sequence>
<feature type="compositionally biased region" description="Polar residues" evidence="1">
    <location>
        <begin position="215"/>
        <end position="247"/>
    </location>
</feature>
<feature type="compositionally biased region" description="Polar residues" evidence="1">
    <location>
        <begin position="361"/>
        <end position="374"/>
    </location>
</feature>
<evidence type="ECO:0000313" key="3">
    <source>
        <dbReference type="EMBL" id="KAJ8978797.1"/>
    </source>
</evidence>
<feature type="region of interest" description="Disordered" evidence="1">
    <location>
        <begin position="1139"/>
        <end position="1203"/>
    </location>
</feature>
<feature type="compositionally biased region" description="Basic and acidic residues" evidence="1">
    <location>
        <begin position="345"/>
        <end position="360"/>
    </location>
</feature>
<accession>A0ABQ9JM78</accession>
<evidence type="ECO:0000259" key="2">
    <source>
        <dbReference type="Pfam" id="PF15255"/>
    </source>
</evidence>
<evidence type="ECO:0000256" key="1">
    <source>
        <dbReference type="SAM" id="MobiDB-lite"/>
    </source>
</evidence>
<gene>
    <name evidence="3" type="ORF">NQ317_015522</name>
</gene>
<organism evidence="3 4">
    <name type="scientific">Molorchus minor</name>
    <dbReference type="NCBI Taxonomy" id="1323400"/>
    <lineage>
        <taxon>Eukaryota</taxon>
        <taxon>Metazoa</taxon>
        <taxon>Ecdysozoa</taxon>
        <taxon>Arthropoda</taxon>
        <taxon>Hexapoda</taxon>
        <taxon>Insecta</taxon>
        <taxon>Pterygota</taxon>
        <taxon>Neoptera</taxon>
        <taxon>Endopterygota</taxon>
        <taxon>Coleoptera</taxon>
        <taxon>Polyphaga</taxon>
        <taxon>Cucujiformia</taxon>
        <taxon>Chrysomeloidea</taxon>
        <taxon>Cerambycidae</taxon>
        <taxon>Lamiinae</taxon>
        <taxon>Monochamini</taxon>
        <taxon>Molorchus</taxon>
    </lineage>
</organism>
<feature type="region of interest" description="Disordered" evidence="1">
    <location>
        <begin position="285"/>
        <end position="312"/>
    </location>
</feature>
<name>A0ABQ9JM78_9CUCU</name>
<feature type="compositionally biased region" description="Basic and acidic residues" evidence="1">
    <location>
        <begin position="982"/>
        <end position="999"/>
    </location>
</feature>
<proteinExistence type="predicted"/>
<evidence type="ECO:0000313" key="4">
    <source>
        <dbReference type="Proteomes" id="UP001162164"/>
    </source>
</evidence>
<feature type="compositionally biased region" description="Basic and acidic residues" evidence="1">
    <location>
        <begin position="204"/>
        <end position="213"/>
    </location>
</feature>
<feature type="compositionally biased region" description="Basic and acidic residues" evidence="1">
    <location>
        <begin position="430"/>
        <end position="440"/>
    </location>
</feature>
<keyword evidence="4" id="KW-1185">Reference proteome</keyword>
<feature type="compositionally biased region" description="Basic and acidic residues" evidence="1">
    <location>
        <begin position="1083"/>
        <end position="1098"/>
    </location>
</feature>
<feature type="compositionally biased region" description="Basic and acidic residues" evidence="1">
    <location>
        <begin position="285"/>
        <end position="294"/>
    </location>
</feature>
<dbReference type="InterPro" id="IPR029341">
    <property type="entry name" value="FAM21/CAPZIP"/>
</dbReference>
<feature type="domain" description="FAM21/CAPZIP" evidence="2">
    <location>
        <begin position="962"/>
        <end position="1084"/>
    </location>
</feature>
<comment type="caution">
    <text evidence="3">The sequence shown here is derived from an EMBL/GenBank/DDBJ whole genome shotgun (WGS) entry which is preliminary data.</text>
</comment>
<feature type="compositionally biased region" description="Basic and acidic residues" evidence="1">
    <location>
        <begin position="940"/>
        <end position="951"/>
    </location>
</feature>
<feature type="region of interest" description="Disordered" evidence="1">
    <location>
        <begin position="895"/>
        <end position="956"/>
    </location>
</feature>